<organism evidence="2 3">
    <name type="scientific">Selenomonas ruminantium</name>
    <dbReference type="NCBI Taxonomy" id="971"/>
    <lineage>
        <taxon>Bacteria</taxon>
        <taxon>Bacillati</taxon>
        <taxon>Bacillota</taxon>
        <taxon>Negativicutes</taxon>
        <taxon>Selenomonadales</taxon>
        <taxon>Selenomonadaceae</taxon>
        <taxon>Selenomonas</taxon>
    </lineage>
</organism>
<reference evidence="2 3" key="1">
    <citation type="submission" date="2016-10" db="EMBL/GenBank/DDBJ databases">
        <authorList>
            <person name="de Groot N.N."/>
        </authorList>
    </citation>
    <scope>NUCLEOTIDE SEQUENCE [LARGE SCALE GENOMIC DNA]</scope>
    <source>
        <strain evidence="2 3">DSM 2872</strain>
    </source>
</reference>
<evidence type="ECO:0000313" key="2">
    <source>
        <dbReference type="EMBL" id="SEA34482.1"/>
    </source>
</evidence>
<dbReference type="EMBL" id="FNQG01000008">
    <property type="protein sequence ID" value="SEA09441.1"/>
    <property type="molecule type" value="Genomic_DNA"/>
</dbReference>
<dbReference type="Proteomes" id="UP000183469">
    <property type="component" value="Unassembled WGS sequence"/>
</dbReference>
<evidence type="ECO:0000313" key="1">
    <source>
        <dbReference type="EMBL" id="SEA09441.1"/>
    </source>
</evidence>
<accession>A0A1H4AG28</accession>
<evidence type="ECO:0000313" key="3">
    <source>
        <dbReference type="Proteomes" id="UP000183469"/>
    </source>
</evidence>
<proteinExistence type="predicted"/>
<gene>
    <name evidence="1" type="ORF">SAMN05660648_01903</name>
    <name evidence="2" type="ORF">SAMN05660648_02860</name>
</gene>
<dbReference type="AlphaFoldDB" id="A0A1H4AG28"/>
<dbReference type="EMBL" id="FNQG01000017">
    <property type="protein sequence ID" value="SEA34482.1"/>
    <property type="molecule type" value="Genomic_DNA"/>
</dbReference>
<protein>
    <submittedName>
        <fullName evidence="2">Uncharacterized protein</fullName>
    </submittedName>
</protein>
<dbReference type="RefSeq" id="WP_074672342.1">
    <property type="nucleotide sequence ID" value="NZ_FNQG01000008.1"/>
</dbReference>
<name>A0A1H4AG28_SELRU</name>
<sequence>MMRYTDPLAIEYLNKLRRLKTAAQKTVDNIARWEVNLANKDKELAAPIACYGEKTGQAKPGSSVVERLALREEMLREKINRAKVALYNLRQDIYKLEMPLEYLLLEERDITTEHFLEGYNWSFIGTSRHRSRQWAYNKGVQGVKNLAGILRRPEFAELIRSYLTADSVSDCAG</sequence>